<name>A0A285P2C8_9AQUI</name>
<evidence type="ECO:0000256" key="2">
    <source>
        <dbReference type="ARBA" id="ARBA00022617"/>
    </source>
</evidence>
<keyword evidence="4 5" id="KW-0408">Iron</keyword>
<evidence type="ECO:0000256" key="1">
    <source>
        <dbReference type="ARBA" id="ARBA00022448"/>
    </source>
</evidence>
<dbReference type="EMBL" id="OBEN01000009">
    <property type="protein sequence ID" value="SNZ15885.1"/>
    <property type="molecule type" value="Genomic_DNA"/>
</dbReference>
<dbReference type="OrthoDB" id="9790913at2"/>
<feature type="binding site" description="covalent" evidence="5">
    <location>
        <position position="117"/>
    </location>
    <ligand>
        <name>heme</name>
        <dbReference type="ChEBI" id="CHEBI:30413"/>
    </ligand>
</feature>
<dbReference type="SUPFAM" id="SSF46458">
    <property type="entry name" value="Globin-like"/>
    <property type="match status" value="1"/>
</dbReference>
<evidence type="ECO:0000256" key="4">
    <source>
        <dbReference type="ARBA" id="ARBA00023004"/>
    </source>
</evidence>
<feature type="chain" id="PRO_5012425135" evidence="6">
    <location>
        <begin position="29"/>
        <end position="174"/>
    </location>
</feature>
<keyword evidence="2 5" id="KW-0349">Heme</keyword>
<protein>
    <submittedName>
        <fullName evidence="7">Hemoglobin</fullName>
    </submittedName>
</protein>
<dbReference type="InterPro" id="IPR009050">
    <property type="entry name" value="Globin-like_sf"/>
</dbReference>
<keyword evidence="3 5" id="KW-0479">Metal-binding</keyword>
<dbReference type="GO" id="GO:0020037">
    <property type="term" value="F:heme binding"/>
    <property type="evidence" value="ECO:0007669"/>
    <property type="project" value="InterPro"/>
</dbReference>
<reference evidence="8" key="1">
    <citation type="submission" date="2017-09" db="EMBL/GenBank/DDBJ databases">
        <authorList>
            <person name="Varghese N."/>
            <person name="Submissions S."/>
        </authorList>
    </citation>
    <scope>NUCLEOTIDE SEQUENCE [LARGE SCALE GENOMIC DNA]</scope>
    <source>
        <strain evidence="8">DSM 2913</strain>
    </source>
</reference>
<dbReference type="InterPro" id="IPR012292">
    <property type="entry name" value="Globin/Proto"/>
</dbReference>
<dbReference type="CDD" id="cd00454">
    <property type="entry name" value="TrHb1_N"/>
    <property type="match status" value="1"/>
</dbReference>
<proteinExistence type="predicted"/>
<dbReference type="Gene3D" id="1.10.490.10">
    <property type="entry name" value="Globins"/>
    <property type="match status" value="1"/>
</dbReference>
<feature type="signal peptide" evidence="6">
    <location>
        <begin position="1"/>
        <end position="28"/>
    </location>
</feature>
<dbReference type="PROSITE" id="PS51257">
    <property type="entry name" value="PROKAR_LIPOPROTEIN"/>
    <property type="match status" value="1"/>
</dbReference>
<keyword evidence="1" id="KW-0813">Transport</keyword>
<dbReference type="Proteomes" id="UP000218627">
    <property type="component" value="Unassembled WGS sequence"/>
</dbReference>
<dbReference type="GO" id="GO:0019825">
    <property type="term" value="F:oxygen binding"/>
    <property type="evidence" value="ECO:0007669"/>
    <property type="project" value="InterPro"/>
</dbReference>
<sequence length="174" mass="18565">MRRYALGTFALLASTGFMLSSCGGSSTAQTPFERLGGEQGIRKVVSDAVPCLATDPNIGIFFRGLSADSLERIQVCLTKQLCAAAGGPCTFPTTITYTSPVDGQQRTFTCRPMRAAHQGMVGPDGKGIANDDVDSFKACVQKSMQQNGVPADLQQAVLNILESQRNDVVDDRNK</sequence>
<dbReference type="InterPro" id="IPR001486">
    <property type="entry name" value="Hemoglobin_trunc"/>
</dbReference>
<accession>A0A285P2C8</accession>
<keyword evidence="6" id="KW-0732">Signal</keyword>
<dbReference type="AlphaFoldDB" id="A0A285P2C8"/>
<organism evidence="7 8">
    <name type="scientific">Hydrogenobacter hydrogenophilus</name>
    <dbReference type="NCBI Taxonomy" id="35835"/>
    <lineage>
        <taxon>Bacteria</taxon>
        <taxon>Pseudomonadati</taxon>
        <taxon>Aquificota</taxon>
        <taxon>Aquificia</taxon>
        <taxon>Aquificales</taxon>
        <taxon>Aquificaceae</taxon>
        <taxon>Hydrogenobacter</taxon>
    </lineage>
</organism>
<dbReference type="RefSeq" id="WP_096602927.1">
    <property type="nucleotide sequence ID" value="NZ_OBEN01000009.1"/>
</dbReference>
<evidence type="ECO:0000256" key="5">
    <source>
        <dbReference type="PIRSR" id="PIRSR601486-1"/>
    </source>
</evidence>
<evidence type="ECO:0000256" key="6">
    <source>
        <dbReference type="SAM" id="SignalP"/>
    </source>
</evidence>
<evidence type="ECO:0000313" key="7">
    <source>
        <dbReference type="EMBL" id="SNZ15885.1"/>
    </source>
</evidence>
<gene>
    <name evidence="7" type="ORF">SAMN06265353_1481</name>
</gene>
<dbReference type="GO" id="GO:0046872">
    <property type="term" value="F:metal ion binding"/>
    <property type="evidence" value="ECO:0007669"/>
    <property type="project" value="UniProtKB-KW"/>
</dbReference>
<evidence type="ECO:0000313" key="8">
    <source>
        <dbReference type="Proteomes" id="UP000218627"/>
    </source>
</evidence>
<keyword evidence="8" id="KW-1185">Reference proteome</keyword>
<dbReference type="Pfam" id="PF01152">
    <property type="entry name" value="Bac_globin"/>
    <property type="match status" value="1"/>
</dbReference>
<evidence type="ECO:0000256" key="3">
    <source>
        <dbReference type="ARBA" id="ARBA00022723"/>
    </source>
</evidence>